<feature type="compositionally biased region" description="Low complexity" evidence="1">
    <location>
        <begin position="263"/>
        <end position="280"/>
    </location>
</feature>
<feature type="region of interest" description="Disordered" evidence="1">
    <location>
        <begin position="239"/>
        <end position="299"/>
    </location>
</feature>
<organism evidence="2 3">
    <name type="scientific">Phytohabitans houttuyneae</name>
    <dbReference type="NCBI Taxonomy" id="1076126"/>
    <lineage>
        <taxon>Bacteria</taxon>
        <taxon>Bacillati</taxon>
        <taxon>Actinomycetota</taxon>
        <taxon>Actinomycetes</taxon>
        <taxon>Micromonosporales</taxon>
        <taxon>Micromonosporaceae</taxon>
    </lineage>
</organism>
<dbReference type="AlphaFoldDB" id="A0A6V8K752"/>
<proteinExistence type="predicted"/>
<evidence type="ECO:0000256" key="1">
    <source>
        <dbReference type="SAM" id="MobiDB-lite"/>
    </source>
</evidence>
<keyword evidence="3" id="KW-1185">Reference proteome</keyword>
<comment type="caution">
    <text evidence="2">The sequence shown here is derived from an EMBL/GenBank/DDBJ whole genome shotgun (WGS) entry which is preliminary data.</text>
</comment>
<accession>A0A6V8K752</accession>
<dbReference type="RefSeq" id="WP_173057101.1">
    <property type="nucleotide sequence ID" value="NZ_BAABGO010000001.1"/>
</dbReference>
<name>A0A6V8K752_9ACTN</name>
<sequence length="360" mass="36598">MYVSKQALAWLFVLGAGLVGWLLWWSSDHRGEPVVAAAEQPAAPQPQTLRLTIVTPDGETIREVPVRAGAAPDGETTREVPVKAAPATGAAPARQNVDHDLTVLAHDGAIVYVGDDGELTANTGDVQSSGAVTIDSEGSTLQTGQSTVTLAADPDHATGAVRDADGEVVNEFAPHLGDRAVAIAGYENHSVNVAGNDQIVTYDDSNVYVNRNGEIMGNTGDTDSSGLNALFVVRSVVRSGDSADAPPGQEPEEPEEPEEEADLAAGTLAATGGSPTGSGAVTDDDGGTTASGRNPLVIGGDGYDDLGIRSSGNRNVVTYDDSNVVIGGTGGAMTQIGDADTGGAVVMAIIDSHVEAGDAF</sequence>
<dbReference type="Proteomes" id="UP000482800">
    <property type="component" value="Unassembled WGS sequence"/>
</dbReference>
<dbReference type="EMBL" id="BLPF01000001">
    <property type="protein sequence ID" value="GFJ79584.1"/>
    <property type="molecule type" value="Genomic_DNA"/>
</dbReference>
<reference evidence="2 3" key="2">
    <citation type="submission" date="2020-03" db="EMBL/GenBank/DDBJ databases">
        <authorList>
            <person name="Ichikawa N."/>
            <person name="Kimura A."/>
            <person name="Kitahashi Y."/>
            <person name="Uohara A."/>
        </authorList>
    </citation>
    <scope>NUCLEOTIDE SEQUENCE [LARGE SCALE GENOMIC DNA]</scope>
    <source>
        <strain evidence="2 3">NBRC 108639</strain>
    </source>
</reference>
<evidence type="ECO:0000313" key="2">
    <source>
        <dbReference type="EMBL" id="GFJ79584.1"/>
    </source>
</evidence>
<feature type="compositionally biased region" description="Acidic residues" evidence="1">
    <location>
        <begin position="250"/>
        <end position="262"/>
    </location>
</feature>
<gene>
    <name evidence="2" type="ORF">Phou_037640</name>
</gene>
<reference evidence="2 3" key="1">
    <citation type="submission" date="2020-03" db="EMBL/GenBank/DDBJ databases">
        <title>Whole genome shotgun sequence of Phytohabitans houttuyneae NBRC 108639.</title>
        <authorList>
            <person name="Komaki H."/>
            <person name="Tamura T."/>
        </authorList>
    </citation>
    <scope>NUCLEOTIDE SEQUENCE [LARGE SCALE GENOMIC DNA]</scope>
    <source>
        <strain evidence="2 3">NBRC 108639</strain>
    </source>
</reference>
<protein>
    <submittedName>
        <fullName evidence="2">Uncharacterized protein</fullName>
    </submittedName>
</protein>
<evidence type="ECO:0000313" key="3">
    <source>
        <dbReference type="Proteomes" id="UP000482800"/>
    </source>
</evidence>